<dbReference type="KEGG" id="pshq:F3W81_06165"/>
<name>A0A7L9WKL2_9RHOB</name>
<dbReference type="Proteomes" id="UP000594118">
    <property type="component" value="Chromosome"/>
</dbReference>
<keyword evidence="2" id="KW-1185">Reference proteome</keyword>
<evidence type="ECO:0000313" key="2">
    <source>
        <dbReference type="Proteomes" id="UP000594118"/>
    </source>
</evidence>
<sequence>MSYALNLDLPELEWVQLLHAERAKGKSVSQIARECDMARPSVSMLLNGTYPAQSLDLVTRKHGAKVVQMYRDQVLCPYLHKGIATEECQAFATMPMSTSSPEKLRHWGACRRCAQNPVTPGGKANV</sequence>
<dbReference type="RefSeq" id="WP_193082754.1">
    <property type="nucleotide sequence ID" value="NZ_CP045201.1"/>
</dbReference>
<accession>A0A7L9WKL2</accession>
<organism evidence="1 2">
    <name type="scientific">Pseudooceanicola spongiae</name>
    <dbReference type="NCBI Taxonomy" id="2613965"/>
    <lineage>
        <taxon>Bacteria</taxon>
        <taxon>Pseudomonadati</taxon>
        <taxon>Pseudomonadota</taxon>
        <taxon>Alphaproteobacteria</taxon>
        <taxon>Rhodobacterales</taxon>
        <taxon>Paracoccaceae</taxon>
        <taxon>Pseudooceanicola</taxon>
    </lineage>
</organism>
<protein>
    <submittedName>
        <fullName evidence="1">Uncharacterized protein</fullName>
    </submittedName>
</protein>
<dbReference type="AlphaFoldDB" id="A0A7L9WKL2"/>
<dbReference type="EMBL" id="CP045201">
    <property type="protein sequence ID" value="QOL80433.1"/>
    <property type="molecule type" value="Genomic_DNA"/>
</dbReference>
<gene>
    <name evidence="1" type="ORF">F3W81_06165</name>
</gene>
<proteinExistence type="predicted"/>
<reference evidence="1 2" key="1">
    <citation type="submission" date="2019-10" db="EMBL/GenBank/DDBJ databases">
        <title>Pseudopuniceibacterium sp. HQ09 islated from Antarctica.</title>
        <authorList>
            <person name="Liao L."/>
            <person name="Su S."/>
            <person name="Chen B."/>
            <person name="Yu Y."/>
        </authorList>
    </citation>
    <scope>NUCLEOTIDE SEQUENCE [LARGE SCALE GENOMIC DNA]</scope>
    <source>
        <strain evidence="1 2">HQ09</strain>
    </source>
</reference>
<evidence type="ECO:0000313" key="1">
    <source>
        <dbReference type="EMBL" id="QOL80433.1"/>
    </source>
</evidence>